<evidence type="ECO:0000313" key="5">
    <source>
        <dbReference type="EMBL" id="QUL99549.1"/>
    </source>
</evidence>
<dbReference type="InterPro" id="IPR051081">
    <property type="entry name" value="HTH_MetalResp_TranReg"/>
</dbReference>
<dbReference type="KEGG" id="fcz:IMF26_02540"/>
<dbReference type="InterPro" id="IPR036390">
    <property type="entry name" value="WH_DNA-bd_sf"/>
</dbReference>
<dbReference type="PANTHER" id="PTHR33154:SF28">
    <property type="entry name" value="HTH-TYPE TRANSCRIPTIONAL REGULATOR YGAV-RELATED"/>
    <property type="match status" value="1"/>
</dbReference>
<dbReference type="Gene3D" id="1.10.10.10">
    <property type="entry name" value="Winged helix-like DNA-binding domain superfamily/Winged helix DNA-binding domain"/>
    <property type="match status" value="1"/>
</dbReference>
<dbReference type="InterPro" id="IPR001845">
    <property type="entry name" value="HTH_ArsR_DNA-bd_dom"/>
</dbReference>
<feature type="domain" description="HTH arsR-type" evidence="4">
    <location>
        <begin position="1"/>
        <end position="90"/>
    </location>
</feature>
<dbReference type="Pfam" id="PF12840">
    <property type="entry name" value="HTH_20"/>
    <property type="match status" value="1"/>
</dbReference>
<dbReference type="PANTHER" id="PTHR33154">
    <property type="entry name" value="TRANSCRIPTIONAL REGULATOR, ARSR FAMILY"/>
    <property type="match status" value="1"/>
</dbReference>
<evidence type="ECO:0000256" key="2">
    <source>
        <dbReference type="ARBA" id="ARBA00023125"/>
    </source>
</evidence>
<reference evidence="5" key="2">
    <citation type="journal article" date="2023" name="Biology">
        <title>Prokaryotic Life Associated with Coal-Fire Gas Vents Revealed by Metagenomics.</title>
        <authorList>
            <person name="Kadnikov V.V."/>
            <person name="Mardanov A.V."/>
            <person name="Beletsky A.V."/>
            <person name="Karnachuk O.V."/>
            <person name="Ravin N.V."/>
        </authorList>
    </citation>
    <scope>NUCLEOTIDE SEQUENCE</scope>
    <source>
        <strain evidence="5">Bu02</strain>
    </source>
</reference>
<dbReference type="GO" id="GO:0003700">
    <property type="term" value="F:DNA-binding transcription factor activity"/>
    <property type="evidence" value="ECO:0007669"/>
    <property type="project" value="InterPro"/>
</dbReference>
<dbReference type="InterPro" id="IPR036388">
    <property type="entry name" value="WH-like_DNA-bd_sf"/>
</dbReference>
<name>A0AAT9LER5_9FIRM</name>
<dbReference type="CDD" id="cd00090">
    <property type="entry name" value="HTH_ARSR"/>
    <property type="match status" value="1"/>
</dbReference>
<organism evidence="5">
    <name type="scientific">Candidatus Fermentithermobacillus carboniphilus</name>
    <dbReference type="NCBI Taxonomy" id="3085328"/>
    <lineage>
        <taxon>Bacteria</taxon>
        <taxon>Bacillati</taxon>
        <taxon>Bacillota</taxon>
        <taxon>Candidatus Fermentithermobacillia</taxon>
        <taxon>Candidatus Fermentithermobacillales</taxon>
        <taxon>Candidatus Fermentithermobacillaceae</taxon>
        <taxon>Candidatus Fermentithermobacillus</taxon>
    </lineage>
</organism>
<dbReference type="PRINTS" id="PR00778">
    <property type="entry name" value="HTHARSR"/>
</dbReference>
<dbReference type="InterPro" id="IPR011991">
    <property type="entry name" value="ArsR-like_HTH"/>
</dbReference>
<dbReference type="NCBIfam" id="NF033788">
    <property type="entry name" value="HTH_metalloreg"/>
    <property type="match status" value="1"/>
</dbReference>
<keyword evidence="3" id="KW-0804">Transcription</keyword>
<keyword evidence="2" id="KW-0238">DNA-binding</keyword>
<evidence type="ECO:0000256" key="1">
    <source>
        <dbReference type="ARBA" id="ARBA00023015"/>
    </source>
</evidence>
<evidence type="ECO:0000259" key="4">
    <source>
        <dbReference type="PROSITE" id="PS50987"/>
    </source>
</evidence>
<proteinExistence type="predicted"/>
<keyword evidence="1" id="KW-0805">Transcription regulation</keyword>
<protein>
    <submittedName>
        <fullName evidence="5">Winged helix-turn-helix transcriptional regulator</fullName>
    </submittedName>
</protein>
<dbReference type="PROSITE" id="PS50987">
    <property type="entry name" value="HTH_ARSR_2"/>
    <property type="match status" value="1"/>
</dbReference>
<accession>A0AAT9LER5</accession>
<dbReference type="SUPFAM" id="SSF46785">
    <property type="entry name" value="Winged helix' DNA-binding domain"/>
    <property type="match status" value="1"/>
</dbReference>
<reference evidence="5" key="1">
    <citation type="submission" date="2020-10" db="EMBL/GenBank/DDBJ databases">
        <authorList>
            <person name="Kadnikov V."/>
            <person name="Beletsky A.V."/>
            <person name="Mardanov A.V."/>
            <person name="Karnachuk O.V."/>
            <person name="Ravin N.V."/>
        </authorList>
    </citation>
    <scope>NUCLEOTIDE SEQUENCE</scope>
    <source>
        <strain evidence="5">Bu02</strain>
    </source>
</reference>
<sequence length="90" mass="10205">MTPVYQEKAETLKALAHPVRLCIVRNLLDKRCNVGHMQECLGLPQSTVSQHLGILRARGIIRAEKVGQETYYRVVNEDAKNVVLKLIPRL</sequence>
<dbReference type="GO" id="GO:0003677">
    <property type="term" value="F:DNA binding"/>
    <property type="evidence" value="ECO:0007669"/>
    <property type="project" value="UniProtKB-KW"/>
</dbReference>
<evidence type="ECO:0000256" key="3">
    <source>
        <dbReference type="ARBA" id="ARBA00023163"/>
    </source>
</evidence>
<gene>
    <name evidence="5" type="ORF">IMF26_02540</name>
</gene>
<dbReference type="AlphaFoldDB" id="A0AAT9LER5"/>
<dbReference type="SMART" id="SM00418">
    <property type="entry name" value="HTH_ARSR"/>
    <property type="match status" value="1"/>
</dbReference>
<dbReference type="EMBL" id="CP062796">
    <property type="protein sequence ID" value="QUL99549.1"/>
    <property type="molecule type" value="Genomic_DNA"/>
</dbReference>